<dbReference type="Pfam" id="PF02082">
    <property type="entry name" value="Rrf2"/>
    <property type="match status" value="1"/>
</dbReference>
<dbReference type="InterPro" id="IPR019405">
    <property type="entry name" value="Lactonase_7-beta_prop"/>
</dbReference>
<dbReference type="InterPro" id="IPR000944">
    <property type="entry name" value="Tscrpt_reg_Rrf2"/>
</dbReference>
<dbReference type="PROSITE" id="PS51197">
    <property type="entry name" value="HTH_RRF2_2"/>
    <property type="match status" value="1"/>
</dbReference>
<gene>
    <name evidence="1" type="ORF">KQJ23_00540</name>
</gene>
<protein>
    <submittedName>
        <fullName evidence="1">Beta-propeller fold lactonase family protein</fullName>
    </submittedName>
</protein>
<dbReference type="PANTHER" id="PTHR30344">
    <property type="entry name" value="6-PHOSPHOGLUCONOLACTONASE-RELATED"/>
    <property type="match status" value="1"/>
</dbReference>
<evidence type="ECO:0000313" key="2">
    <source>
        <dbReference type="Proteomes" id="UP000743001"/>
    </source>
</evidence>
<dbReference type="Proteomes" id="UP000743001">
    <property type="component" value="Unassembled WGS sequence"/>
</dbReference>
<evidence type="ECO:0000313" key="1">
    <source>
        <dbReference type="EMBL" id="MBU5670305.1"/>
    </source>
</evidence>
<name>A0ABS6FMB0_9BACL</name>
<comment type="caution">
    <text evidence="1">The sequence shown here is derived from an EMBL/GenBank/DDBJ whole genome shotgun (WGS) entry which is preliminary data.</text>
</comment>
<dbReference type="Pfam" id="PF10282">
    <property type="entry name" value="Lactonase"/>
    <property type="match status" value="1"/>
</dbReference>
<proteinExistence type="predicted"/>
<organism evidence="1 2">
    <name type="scientific">Paenibacillus brevis</name>
    <dbReference type="NCBI Taxonomy" id="2841508"/>
    <lineage>
        <taxon>Bacteria</taxon>
        <taxon>Bacillati</taxon>
        <taxon>Bacillota</taxon>
        <taxon>Bacilli</taxon>
        <taxon>Bacillales</taxon>
        <taxon>Paenibacillaceae</taxon>
        <taxon>Paenibacillus</taxon>
    </lineage>
</organism>
<reference evidence="1 2" key="1">
    <citation type="submission" date="2021-06" db="EMBL/GenBank/DDBJ databases">
        <authorList>
            <person name="Sun Q."/>
            <person name="Li D."/>
        </authorList>
    </citation>
    <scope>NUCLEOTIDE SEQUENCE [LARGE SCALE GENOMIC DNA]</scope>
    <source>
        <strain evidence="1 2">MSJ-6</strain>
    </source>
</reference>
<dbReference type="EMBL" id="JAHLQJ010000001">
    <property type="protein sequence ID" value="MBU5670305.1"/>
    <property type="molecule type" value="Genomic_DNA"/>
</dbReference>
<sequence>MNSEFTIAVHCLLYLSHLKCKQANSEQIAASVSTHPARVRKVLAVLRKEHYVTTKEGAGGGYQLNLPLQEITLGDLYRIFARGALRSGWCSGSEDSACRISSKIQPAMEVILIGGEERLESYFSGIRLSEVQRLIDGKEPLFQGGIAMNNINRDDKLLFYVGSYAEESSDGIHLCELDNNTGELQVLHGTSGIKNPSFLVVNQDHTRLYAVSEQSEGAVFSYEIDQGNGTLTQLAQISTEGADPCHLSLDGIGSLYAANYSSGHVNRYVLDERGAAAEPAAIVQHMGQGFREDRQEAAHAHSIVSDAEGRYAYVCDLGLDQIIYYDLQEGKLTTAGEVELPPGAGPRHFLIHPNERHAYAINELNSTITVFAYNRIQGHLEILQHVPTVPGDFGGENYPADLHLSPDGRYVYGSNRGHDSIVKLTVNLETGMLDAPEWTCGKINWPRNFAVLERFVLIANQNGDDIAVFRRDPATGELTATEHRLALKQPVCIELL</sequence>
<dbReference type="InterPro" id="IPR050282">
    <property type="entry name" value="Cycloisomerase_2"/>
</dbReference>
<accession>A0ABS6FMB0</accession>
<dbReference type="PANTHER" id="PTHR30344:SF1">
    <property type="entry name" value="6-PHOSPHOGLUCONOLACTONASE"/>
    <property type="match status" value="1"/>
</dbReference>
<keyword evidence="2" id="KW-1185">Reference proteome</keyword>
<dbReference type="RefSeq" id="WP_216476642.1">
    <property type="nucleotide sequence ID" value="NZ_JAHLQJ010000001.1"/>
</dbReference>